<gene>
    <name evidence="1" type="ORF">GALL_118050</name>
</gene>
<proteinExistence type="predicted"/>
<comment type="caution">
    <text evidence="1">The sequence shown here is derived from an EMBL/GenBank/DDBJ whole genome shotgun (WGS) entry which is preliminary data.</text>
</comment>
<reference evidence="1" key="1">
    <citation type="submission" date="2016-10" db="EMBL/GenBank/DDBJ databases">
        <title>Sequence of Gallionella enrichment culture.</title>
        <authorList>
            <person name="Poehlein A."/>
            <person name="Muehling M."/>
            <person name="Daniel R."/>
        </authorList>
    </citation>
    <scope>NUCLEOTIDE SEQUENCE</scope>
</reference>
<accession>A0A1J5SPQ3</accession>
<sequence>MQRLNSYYFAASINRLMLFSRGKSITEIDRLAVAHIKDQQPQTILGVAKIFMGGINDRDFGQNIKNIMAGGMIERLKIEATSIVSTKKGEQ</sequence>
<protein>
    <submittedName>
        <fullName evidence="1">Uncharacterized protein</fullName>
    </submittedName>
</protein>
<evidence type="ECO:0000313" key="1">
    <source>
        <dbReference type="EMBL" id="OIR06008.1"/>
    </source>
</evidence>
<name>A0A1J5SPQ3_9ZZZZ</name>
<dbReference type="AlphaFoldDB" id="A0A1J5SPQ3"/>
<dbReference type="EMBL" id="MLJW01000046">
    <property type="protein sequence ID" value="OIR06008.1"/>
    <property type="molecule type" value="Genomic_DNA"/>
</dbReference>
<organism evidence="1">
    <name type="scientific">mine drainage metagenome</name>
    <dbReference type="NCBI Taxonomy" id="410659"/>
    <lineage>
        <taxon>unclassified sequences</taxon>
        <taxon>metagenomes</taxon>
        <taxon>ecological metagenomes</taxon>
    </lineage>
</organism>